<keyword evidence="2" id="KW-1185">Reference proteome</keyword>
<accession>A0A177IUH6</accession>
<dbReference type="AlphaFoldDB" id="A0A177IUH6"/>
<dbReference type="RefSeq" id="WP_066837586.1">
    <property type="nucleotide sequence ID" value="NZ_LSTQ01000002.1"/>
</dbReference>
<dbReference type="Proteomes" id="UP000076947">
    <property type="component" value="Unassembled WGS sequence"/>
</dbReference>
<proteinExistence type="predicted"/>
<reference evidence="2" key="1">
    <citation type="submission" date="2016-02" db="EMBL/GenBank/DDBJ databases">
        <authorList>
            <person name="Kaur G."/>
            <person name="Nair G.R."/>
            <person name="Mayilraj S."/>
        </authorList>
    </citation>
    <scope>NUCLEOTIDE SEQUENCE [LARGE SCALE GENOMIC DNA]</scope>
    <source>
        <strain evidence="2">GA-15</strain>
    </source>
</reference>
<dbReference type="EMBL" id="LSTQ01000002">
    <property type="protein sequence ID" value="OAH32186.1"/>
    <property type="molecule type" value="Genomic_DNA"/>
</dbReference>
<sequence length="95" mass="10068">MHGLDHLADGGSFTLITGILTQHPVEKSVVASTFNGGLETFTYAASTEIPRGIRIKTVSPNVVEESLDTYGAFFPCFEPVRAQSVANSLSAPPMA</sequence>
<dbReference type="Gene3D" id="3.40.50.720">
    <property type="entry name" value="NAD(P)-binding Rossmann-like Domain"/>
    <property type="match status" value="1"/>
</dbReference>
<protein>
    <submittedName>
        <fullName evidence="1">Uncharacterized protein</fullName>
    </submittedName>
</protein>
<comment type="caution">
    <text evidence="1">The sequence shown here is derived from an EMBL/GenBank/DDBJ whole genome shotgun (WGS) entry which is preliminary data.</text>
</comment>
<gene>
    <name evidence="1" type="ORF">AYJ05_12515</name>
</gene>
<dbReference type="InterPro" id="IPR036291">
    <property type="entry name" value="NAD(P)-bd_dom_sf"/>
</dbReference>
<evidence type="ECO:0000313" key="1">
    <source>
        <dbReference type="EMBL" id="OAH32186.1"/>
    </source>
</evidence>
<evidence type="ECO:0000313" key="2">
    <source>
        <dbReference type="Proteomes" id="UP000076947"/>
    </source>
</evidence>
<name>A0A177IUH6_9CORY</name>
<organism evidence="1 2">
    <name type="scientific">Corynebacterium stationis</name>
    <dbReference type="NCBI Taxonomy" id="1705"/>
    <lineage>
        <taxon>Bacteria</taxon>
        <taxon>Bacillati</taxon>
        <taxon>Actinomycetota</taxon>
        <taxon>Actinomycetes</taxon>
        <taxon>Mycobacteriales</taxon>
        <taxon>Corynebacteriaceae</taxon>
        <taxon>Corynebacterium</taxon>
    </lineage>
</organism>
<dbReference type="OrthoDB" id="9787486at2"/>
<dbReference type="SUPFAM" id="SSF51735">
    <property type="entry name" value="NAD(P)-binding Rossmann-fold domains"/>
    <property type="match status" value="1"/>
</dbReference>